<protein>
    <recommendedName>
        <fullName evidence="5">CRISPR-associated protein Cas6</fullName>
    </recommendedName>
</protein>
<dbReference type="GO" id="GO:0016798">
    <property type="term" value="F:hydrolase activity, acting on glycosyl bonds"/>
    <property type="evidence" value="ECO:0007669"/>
    <property type="project" value="UniProtKB-KW"/>
</dbReference>
<dbReference type="EMBL" id="DSLA01000039">
    <property type="protein sequence ID" value="HEH35033.1"/>
    <property type="molecule type" value="Genomic_DNA"/>
</dbReference>
<comment type="caution">
    <text evidence="4">The sequence shown here is derived from an EMBL/GenBank/DDBJ whole genome shotgun (WGS) entry which is preliminary data.</text>
</comment>
<evidence type="ECO:0000256" key="2">
    <source>
        <dbReference type="ARBA" id="ARBA00022801"/>
    </source>
</evidence>
<dbReference type="AlphaFoldDB" id="A0A7J2THG4"/>
<comment type="similarity">
    <text evidence="1">Belongs to the Nth/MutY family.</text>
</comment>
<proteinExistence type="inferred from homology"/>
<accession>A0A7J2THG4</accession>
<sequence length="212" mass="24268">MFSLKLTKLKARLYFPRYSLPQWLGNKFRGGFGNVLVRAICGYTRPRCHACALSDECLYYVVYEKEKQKVGKSQPPRPIVFVPPFFGKPESGKGEIEVEINLFGNYFVFLPHVIYGLRFLGKIGLNAESRYEVVSIYDAFSRKKIYDGFRVNAENLTTIDLGELEPFLAGEIPRRFSYSSRGSCPAGCRNPAQNDPQETYSFCQRIRERKGS</sequence>
<dbReference type="PROSITE" id="PS00764">
    <property type="entry name" value="ENDONUCLEASE_III_1"/>
    <property type="match status" value="1"/>
</dbReference>
<evidence type="ECO:0000256" key="1">
    <source>
        <dbReference type="ARBA" id="ARBA00008343"/>
    </source>
</evidence>
<gene>
    <name evidence="4" type="ORF">ENP88_02525</name>
</gene>
<name>A0A7J2THG4_ARCFL</name>
<dbReference type="InterPro" id="IPR004035">
    <property type="entry name" value="Endouclease-III_FeS-bd_BS"/>
</dbReference>
<evidence type="ECO:0000256" key="3">
    <source>
        <dbReference type="ARBA" id="ARBA00023295"/>
    </source>
</evidence>
<keyword evidence="2" id="KW-0378">Hydrolase</keyword>
<evidence type="ECO:0000313" key="4">
    <source>
        <dbReference type="EMBL" id="HEH35033.1"/>
    </source>
</evidence>
<organism evidence="4">
    <name type="scientific">Archaeoglobus fulgidus</name>
    <dbReference type="NCBI Taxonomy" id="2234"/>
    <lineage>
        <taxon>Archaea</taxon>
        <taxon>Methanobacteriati</taxon>
        <taxon>Methanobacteriota</taxon>
        <taxon>Archaeoglobi</taxon>
        <taxon>Archaeoglobales</taxon>
        <taxon>Archaeoglobaceae</taxon>
        <taxon>Archaeoglobus</taxon>
    </lineage>
</organism>
<reference evidence="4" key="1">
    <citation type="journal article" date="2020" name="mSystems">
        <title>Genome- and Community-Level Interaction Insights into Carbon Utilization and Element Cycling Functions of Hydrothermarchaeota in Hydrothermal Sediment.</title>
        <authorList>
            <person name="Zhou Z."/>
            <person name="Liu Y."/>
            <person name="Xu W."/>
            <person name="Pan J."/>
            <person name="Luo Z.H."/>
            <person name="Li M."/>
        </authorList>
    </citation>
    <scope>NUCLEOTIDE SEQUENCE [LARGE SCALE GENOMIC DNA]</scope>
    <source>
        <strain evidence="4">SpSt-26</strain>
    </source>
</reference>
<evidence type="ECO:0008006" key="5">
    <source>
        <dbReference type="Google" id="ProtNLM"/>
    </source>
</evidence>
<keyword evidence="3" id="KW-0326">Glycosidase</keyword>